<feature type="domain" description="Lipid/polyisoprenoid-binding YceI-like" evidence="2">
    <location>
        <begin position="23"/>
        <end position="184"/>
    </location>
</feature>
<evidence type="ECO:0000313" key="4">
    <source>
        <dbReference type="Proteomes" id="UP000095229"/>
    </source>
</evidence>
<dbReference type="SMART" id="SM00867">
    <property type="entry name" value="YceI"/>
    <property type="match status" value="1"/>
</dbReference>
<name>A0A1E5JVF6_9GAMM</name>
<sequence>MKIIKIFFFLFFLNSVYAASLPEWTLVPNESSIIFTATQNNAPVSGSFKEFTATIAADPEHYQDSTVDVVVNINSLTTSYAEISSILLGPDWFNAKEFPKAEFKSSKFSKKDDKNYEAAGTLTIKNKSVPVTLTFTAIESPKNHLVVEGKTTVKRLDFGIGQGDWSSTSEIKDEVTINFKAVATRK</sequence>
<dbReference type="AlphaFoldDB" id="A0A1E5JVF6"/>
<feature type="signal peptide" evidence="1">
    <location>
        <begin position="1"/>
        <end position="18"/>
    </location>
</feature>
<dbReference type="RefSeq" id="WP_058518304.1">
    <property type="nucleotide sequence ID" value="NZ_CAAAIE010000003.1"/>
</dbReference>
<dbReference type="Proteomes" id="UP000095229">
    <property type="component" value="Unassembled WGS sequence"/>
</dbReference>
<comment type="caution">
    <text evidence="3">The sequence shown here is derived from an EMBL/GenBank/DDBJ whole genome shotgun (WGS) entry which is preliminary data.</text>
</comment>
<dbReference type="Gene3D" id="2.40.128.110">
    <property type="entry name" value="Lipid/polyisoprenoid-binding, YceI-like"/>
    <property type="match status" value="1"/>
</dbReference>
<dbReference type="PATRIC" id="fig|45071.6.peg.2740"/>
<keyword evidence="1" id="KW-0732">Signal</keyword>
<organism evidence="3 4">
    <name type="scientific">Legionella parisiensis</name>
    <dbReference type="NCBI Taxonomy" id="45071"/>
    <lineage>
        <taxon>Bacteria</taxon>
        <taxon>Pseudomonadati</taxon>
        <taxon>Pseudomonadota</taxon>
        <taxon>Gammaproteobacteria</taxon>
        <taxon>Legionellales</taxon>
        <taxon>Legionellaceae</taxon>
        <taxon>Legionella</taxon>
    </lineage>
</organism>
<dbReference type="STRING" id="45071.Lpar_2551"/>
<dbReference type="PANTHER" id="PTHR34406:SF1">
    <property type="entry name" value="PROTEIN YCEI"/>
    <property type="match status" value="1"/>
</dbReference>
<proteinExistence type="predicted"/>
<evidence type="ECO:0000313" key="3">
    <source>
        <dbReference type="EMBL" id="OEH48526.1"/>
    </source>
</evidence>
<evidence type="ECO:0000256" key="1">
    <source>
        <dbReference type="SAM" id="SignalP"/>
    </source>
</evidence>
<dbReference type="EMBL" id="LSOG01000014">
    <property type="protein sequence ID" value="OEH48526.1"/>
    <property type="molecule type" value="Genomic_DNA"/>
</dbReference>
<reference evidence="3 4" key="1">
    <citation type="submission" date="2016-02" db="EMBL/GenBank/DDBJ databases">
        <title>Secondary metabolites in Legionella.</title>
        <authorList>
            <person name="Tobias N.J."/>
            <person name="Bode H.B."/>
        </authorList>
    </citation>
    <scope>NUCLEOTIDE SEQUENCE [LARGE SCALE GENOMIC DNA]</scope>
    <source>
        <strain evidence="3 4">DSM 19216</strain>
    </source>
</reference>
<dbReference type="SUPFAM" id="SSF101874">
    <property type="entry name" value="YceI-like"/>
    <property type="match status" value="1"/>
</dbReference>
<evidence type="ECO:0000259" key="2">
    <source>
        <dbReference type="SMART" id="SM00867"/>
    </source>
</evidence>
<dbReference type="PANTHER" id="PTHR34406">
    <property type="entry name" value="PROTEIN YCEI"/>
    <property type="match status" value="1"/>
</dbReference>
<keyword evidence="4" id="KW-1185">Reference proteome</keyword>
<feature type="chain" id="PRO_5009179733" evidence="1">
    <location>
        <begin position="19"/>
        <end position="186"/>
    </location>
</feature>
<dbReference type="OrthoDB" id="1247465at2"/>
<accession>A0A1E5JVF6</accession>
<dbReference type="Pfam" id="PF04264">
    <property type="entry name" value="YceI"/>
    <property type="match status" value="1"/>
</dbReference>
<gene>
    <name evidence="3" type="primary">yceI_2</name>
    <name evidence="3" type="ORF">lpari_00475</name>
</gene>
<dbReference type="InterPro" id="IPR036761">
    <property type="entry name" value="TTHA0802/YceI-like_sf"/>
</dbReference>
<protein>
    <submittedName>
        <fullName evidence="3">Protein YceI</fullName>
    </submittedName>
</protein>
<dbReference type="InterPro" id="IPR007372">
    <property type="entry name" value="Lipid/polyisoprenoid-bd_YceI"/>
</dbReference>